<reference evidence="1 2" key="1">
    <citation type="journal article" date="2021" name="Hortic Res">
        <title>High-quality reference genome and annotation aids understanding of berry development for evergreen blueberry (Vaccinium darrowii).</title>
        <authorList>
            <person name="Yu J."/>
            <person name="Hulse-Kemp A.M."/>
            <person name="Babiker E."/>
            <person name="Staton M."/>
        </authorList>
    </citation>
    <scope>NUCLEOTIDE SEQUENCE [LARGE SCALE GENOMIC DNA]</scope>
    <source>
        <strain evidence="2">cv. NJ 8807/NJ 8810</strain>
        <tissue evidence="1">Young leaf</tissue>
    </source>
</reference>
<proteinExistence type="predicted"/>
<comment type="caution">
    <text evidence="1">The sequence shown here is derived from an EMBL/GenBank/DDBJ whole genome shotgun (WGS) entry which is preliminary data.</text>
</comment>
<evidence type="ECO:0000313" key="1">
    <source>
        <dbReference type="EMBL" id="KAH7863158.1"/>
    </source>
</evidence>
<gene>
    <name evidence="1" type="ORF">Vadar_014074</name>
</gene>
<keyword evidence="2" id="KW-1185">Reference proteome</keyword>
<sequence>MRNLPVLLGFFLCLSIRIRGESSTCLMVYKEGGAPAVFQSPECPRWKLSDYSVSRSPKTTRCQSATHQGRRKAQEDRTLCVLDLRIPFPGPSGLAEVTVGIMAVFDGHNGAEASEMASKLLLEYFVLHTYFLLDSTFLFISKKSLGMLPDNEEHHLTFQELNWDNVGDWHASDNERFTLTSSAIFGGSFHLEILKESLLRAIHDIDATFSKEASRDNLDSGSTATVILLADGKILVANVGDSKALLCSEEFQSPSEAKATLLRLYRERRRDGAIPPVKYSNGFQLAASNGLPHFCAKELTRDHHPDRDDERTRVESAGGHVEDWAGVSRVNGQLAVSRAIGDIFFKRYGVISSPEVTDWQSLTSNDSYVVAASDGIFEKLSPQEVCDLLGDLRNHGTVRSELAASCSYSLADCIVDSALEKGSIDNMAAVVVPLKSTVFSQSSPKEMIDGMGKFDQLTFGVQKFIGEESEREHIHPVAAKFDRLLVQKKQGTADHFYLSENLNEDVDHTFWVQKVDQQHMYDLPQALPETHDHHYSGPLNLYNYQNMCLHYGITVNEDTGKCLNPEGFAGFLGLLQSIPMHNMGSEDGSAEHAMPDLRYILKKRYGRGAFGEVWLAFYWNCTEGSNASNWGLNSTRLFNTLHLDTNSRDSQTSSSARDFNCGAPEDHLFILKRIMVERGTNVYLSGLREKYFGEVFLNASSFLGSLLSTRISDSVLKESQPDFCELPKMNESVAHESGDAWNFDNRSRYKSRLQRVTYEEGLNHVARYVESFESRSNEIWLVFRHEGVSLSKILYTAEEVGNNTDDARDEHAKHIQVLRPSKWWHWLKTTEAGQEEMRNLIWQLLMALKSCHDRNITHRDIKPENMVICFEDPDFSGRCLKGSPSGDVKYAARMRIIDFGSAMDVFTMKHLYGSVGPSRSEQTYEYTPPEALLNASWFQGPMQTTLKYDMWSAGVVFLELILGSPDVFQISSLTRVLLDQHLEGWNEGLKELAHKLRAFMELCILIPGSSSKTCHVSGMKGGGANSPASWKCSEEYFSQQIKSRDPLKIGFPNVWALRLVRQLLVWDPDERLSVDEALQHPYFQTNP</sequence>
<organism evidence="1 2">
    <name type="scientific">Vaccinium darrowii</name>
    <dbReference type="NCBI Taxonomy" id="229202"/>
    <lineage>
        <taxon>Eukaryota</taxon>
        <taxon>Viridiplantae</taxon>
        <taxon>Streptophyta</taxon>
        <taxon>Embryophyta</taxon>
        <taxon>Tracheophyta</taxon>
        <taxon>Spermatophyta</taxon>
        <taxon>Magnoliopsida</taxon>
        <taxon>eudicotyledons</taxon>
        <taxon>Gunneridae</taxon>
        <taxon>Pentapetalae</taxon>
        <taxon>asterids</taxon>
        <taxon>Ericales</taxon>
        <taxon>Ericaceae</taxon>
        <taxon>Vaccinioideae</taxon>
        <taxon>Vaccinieae</taxon>
        <taxon>Vaccinium</taxon>
    </lineage>
</organism>
<dbReference type="EMBL" id="CM037162">
    <property type="protein sequence ID" value="KAH7863158.1"/>
    <property type="molecule type" value="Genomic_DNA"/>
</dbReference>
<evidence type="ECO:0000313" key="2">
    <source>
        <dbReference type="Proteomes" id="UP000828048"/>
    </source>
</evidence>
<dbReference type="Proteomes" id="UP000828048">
    <property type="component" value="Chromosome 12"/>
</dbReference>
<protein>
    <submittedName>
        <fullName evidence="1">Uncharacterized protein</fullName>
    </submittedName>
</protein>
<name>A0ACB7ZBK0_9ERIC</name>
<accession>A0ACB7ZBK0</accession>